<organism evidence="2 3">
    <name type="scientific">Psychrobacter namhaensis</name>
    <dbReference type="NCBI Taxonomy" id="292734"/>
    <lineage>
        <taxon>Bacteria</taxon>
        <taxon>Pseudomonadati</taxon>
        <taxon>Pseudomonadota</taxon>
        <taxon>Gammaproteobacteria</taxon>
        <taxon>Moraxellales</taxon>
        <taxon>Moraxellaceae</taxon>
        <taxon>Psychrobacter</taxon>
    </lineage>
</organism>
<keyword evidence="3" id="KW-1185">Reference proteome</keyword>
<accession>A0ABW8L817</accession>
<protein>
    <submittedName>
        <fullName evidence="2">Uncharacterized protein</fullName>
    </submittedName>
</protein>
<sequence>MTNLKLKRPIAVGDQSTHKKDNTDCEVTSIWINTQGQAVIESVDENNELSTDSVSSFINNYRKG</sequence>
<name>A0ABW8L817_9GAMM</name>
<evidence type="ECO:0000313" key="3">
    <source>
        <dbReference type="Proteomes" id="UP001620234"/>
    </source>
</evidence>
<proteinExistence type="predicted"/>
<reference evidence="2 3" key="1">
    <citation type="submission" date="2024-11" db="EMBL/GenBank/DDBJ databases">
        <title>The Natural Products Discovery Center: Release of the First 8490 Sequenced Strains for Exploring Actinobacteria Biosynthetic Diversity.</title>
        <authorList>
            <person name="Kalkreuter E."/>
            <person name="Kautsar S.A."/>
            <person name="Yang D."/>
            <person name="Bader C.D."/>
            <person name="Teijaro C.N."/>
            <person name="Fluegel L."/>
            <person name="Davis C.M."/>
            <person name="Simpson J.R."/>
            <person name="Lauterbach L."/>
            <person name="Steele A.D."/>
            <person name="Gui C."/>
            <person name="Meng S."/>
            <person name="Li G."/>
            <person name="Viehrig K."/>
            <person name="Ye F."/>
            <person name="Su P."/>
            <person name="Kiefer A.F."/>
            <person name="Nichols A."/>
            <person name="Cepeda A.J."/>
            <person name="Yan W."/>
            <person name="Fan B."/>
            <person name="Jiang Y."/>
            <person name="Adhikari A."/>
            <person name="Zheng C.-J."/>
            <person name="Schuster L."/>
            <person name="Cowan T.M."/>
            <person name="Smanski M.J."/>
            <person name="Chevrette M.G."/>
            <person name="De Carvalho L.P.S."/>
            <person name="Shen B."/>
        </authorList>
    </citation>
    <scope>NUCLEOTIDE SEQUENCE [LARGE SCALE GENOMIC DNA]</scope>
    <source>
        <strain evidence="2 3">NPDC077433</strain>
    </source>
</reference>
<dbReference type="Proteomes" id="UP001620234">
    <property type="component" value="Unassembled WGS sequence"/>
</dbReference>
<comment type="caution">
    <text evidence="2">The sequence shown here is derived from an EMBL/GenBank/DDBJ whole genome shotgun (WGS) entry which is preliminary data.</text>
</comment>
<gene>
    <name evidence="2" type="ORF">ACI2I3_00630</name>
</gene>
<evidence type="ECO:0000256" key="1">
    <source>
        <dbReference type="SAM" id="MobiDB-lite"/>
    </source>
</evidence>
<feature type="region of interest" description="Disordered" evidence="1">
    <location>
        <begin position="1"/>
        <end position="21"/>
    </location>
</feature>
<evidence type="ECO:0000313" key="2">
    <source>
        <dbReference type="EMBL" id="MFK3999839.1"/>
    </source>
</evidence>
<dbReference type="RefSeq" id="WP_404671684.1">
    <property type="nucleotide sequence ID" value="NZ_JBJDPD010000001.1"/>
</dbReference>
<dbReference type="EMBL" id="JBJDPD010000001">
    <property type="protein sequence ID" value="MFK3999839.1"/>
    <property type="molecule type" value="Genomic_DNA"/>
</dbReference>